<comment type="caution">
    <text evidence="2">The sequence shown here is derived from an EMBL/GenBank/DDBJ whole genome shotgun (WGS) entry which is preliminary data.</text>
</comment>
<gene>
    <name evidence="2" type="ORF">GCM10010260_51760</name>
</gene>
<reference evidence="2" key="2">
    <citation type="submission" date="2020-09" db="EMBL/GenBank/DDBJ databases">
        <authorList>
            <person name="Sun Q."/>
            <person name="Ohkuma M."/>
        </authorList>
    </citation>
    <scope>NUCLEOTIDE SEQUENCE</scope>
    <source>
        <strain evidence="2">JCM 4369</strain>
    </source>
</reference>
<dbReference type="AlphaFoldDB" id="A0A918IEH8"/>
<accession>A0A918IEH8</accession>
<feature type="region of interest" description="Disordered" evidence="1">
    <location>
        <begin position="32"/>
        <end position="104"/>
    </location>
</feature>
<proteinExistence type="predicted"/>
<dbReference type="Proteomes" id="UP000618795">
    <property type="component" value="Unassembled WGS sequence"/>
</dbReference>
<reference evidence="2" key="1">
    <citation type="journal article" date="2014" name="Int. J. Syst. Evol. Microbiol.">
        <title>Complete genome sequence of Corynebacterium casei LMG S-19264T (=DSM 44701T), isolated from a smear-ripened cheese.</title>
        <authorList>
            <consortium name="US DOE Joint Genome Institute (JGI-PGF)"/>
            <person name="Walter F."/>
            <person name="Albersmeier A."/>
            <person name="Kalinowski J."/>
            <person name="Ruckert C."/>
        </authorList>
    </citation>
    <scope>NUCLEOTIDE SEQUENCE</scope>
    <source>
        <strain evidence="2">JCM 4369</strain>
    </source>
</reference>
<evidence type="ECO:0000256" key="1">
    <source>
        <dbReference type="SAM" id="MobiDB-lite"/>
    </source>
</evidence>
<evidence type="ECO:0000313" key="3">
    <source>
        <dbReference type="Proteomes" id="UP000618795"/>
    </source>
</evidence>
<dbReference type="EMBL" id="BMTD01000012">
    <property type="protein sequence ID" value="GGV07637.1"/>
    <property type="molecule type" value="Genomic_DNA"/>
</dbReference>
<keyword evidence="3" id="KW-1185">Reference proteome</keyword>
<evidence type="ECO:0000313" key="2">
    <source>
        <dbReference type="EMBL" id="GGV07637.1"/>
    </source>
</evidence>
<sequence>MPAGAVQGDGEVQVGSGSWGHVGAFLDVRVRTPARGAGRRRGRARQEESLAEGPGRDSAATERGGHALQVYVRPGVQTDGAVRVRGTRRERTGHGRHLRRSVAAGRDGVRLSVLVMTSNAPPAPVVPVPRAPAG</sequence>
<name>A0A918IEH8_9ACTN</name>
<organism evidence="2 3">
    <name type="scientific">Streptomyces filipinensis</name>
    <dbReference type="NCBI Taxonomy" id="66887"/>
    <lineage>
        <taxon>Bacteria</taxon>
        <taxon>Bacillati</taxon>
        <taxon>Actinomycetota</taxon>
        <taxon>Actinomycetes</taxon>
        <taxon>Kitasatosporales</taxon>
        <taxon>Streptomycetaceae</taxon>
        <taxon>Streptomyces</taxon>
    </lineage>
</organism>
<protein>
    <submittedName>
        <fullName evidence="2">Uncharacterized protein</fullName>
    </submittedName>
</protein>